<feature type="domain" description="Zinc finger CHC2-type" evidence="13">
    <location>
        <begin position="34"/>
        <end position="88"/>
    </location>
</feature>
<name>A0A1E2RWM6_9HYPH</name>
<dbReference type="PATRIC" id="fig|1177755.3.peg.2413"/>
<evidence type="ECO:0000256" key="2">
    <source>
        <dbReference type="ARBA" id="ARBA00022478"/>
    </source>
</evidence>
<dbReference type="Gene3D" id="3.90.580.10">
    <property type="entry name" value="Zinc finger, CHC2-type domain"/>
    <property type="match status" value="1"/>
</dbReference>
<dbReference type="EMBL" id="MASI01000006">
    <property type="protein sequence ID" value="ODA66627.1"/>
    <property type="molecule type" value="Genomic_DNA"/>
</dbReference>
<evidence type="ECO:0000256" key="12">
    <source>
        <dbReference type="ARBA" id="ARBA00023163"/>
    </source>
</evidence>
<protein>
    <submittedName>
        <fullName evidence="14">DNA primase</fullName>
        <ecNumber evidence="14">2.7.7.-</ecNumber>
    </submittedName>
</protein>
<keyword evidence="7" id="KW-0479">Metal-binding</keyword>
<dbReference type="FunFam" id="3.90.580.10:FF:000001">
    <property type="entry name" value="DNA primase"/>
    <property type="match status" value="1"/>
</dbReference>
<dbReference type="GO" id="GO:0006269">
    <property type="term" value="P:DNA replication, synthesis of primer"/>
    <property type="evidence" value="ECO:0007669"/>
    <property type="project" value="UniProtKB-KW"/>
</dbReference>
<proteinExistence type="predicted"/>
<dbReference type="InterPro" id="IPR036977">
    <property type="entry name" value="DNA_primase_Znf_CHC2"/>
</dbReference>
<dbReference type="InterPro" id="IPR002694">
    <property type="entry name" value="Znf_CHC2"/>
</dbReference>
<keyword evidence="9" id="KW-0862">Zinc</keyword>
<dbReference type="EC" id="2.7.7.-" evidence="14"/>
<keyword evidence="3" id="KW-0639">Primosome</keyword>
<evidence type="ECO:0000256" key="1">
    <source>
        <dbReference type="ARBA" id="ARBA00001947"/>
    </source>
</evidence>
<dbReference type="GO" id="GO:0000428">
    <property type="term" value="C:DNA-directed RNA polymerase complex"/>
    <property type="evidence" value="ECO:0007669"/>
    <property type="project" value="UniProtKB-KW"/>
</dbReference>
<evidence type="ECO:0000256" key="3">
    <source>
        <dbReference type="ARBA" id="ARBA00022515"/>
    </source>
</evidence>
<evidence type="ECO:0000256" key="6">
    <source>
        <dbReference type="ARBA" id="ARBA00022705"/>
    </source>
</evidence>
<evidence type="ECO:0000256" key="4">
    <source>
        <dbReference type="ARBA" id="ARBA00022679"/>
    </source>
</evidence>
<keyword evidence="8" id="KW-0863">Zinc-finger</keyword>
<dbReference type="GO" id="GO:0008270">
    <property type="term" value="F:zinc ion binding"/>
    <property type="evidence" value="ECO:0007669"/>
    <property type="project" value="UniProtKB-KW"/>
</dbReference>
<dbReference type="SMART" id="SM00400">
    <property type="entry name" value="ZnF_CHCC"/>
    <property type="match status" value="1"/>
</dbReference>
<dbReference type="Proteomes" id="UP000095087">
    <property type="component" value="Unassembled WGS sequence"/>
</dbReference>
<dbReference type="RefSeq" id="WP_069095599.1">
    <property type="nucleotide sequence ID" value="NZ_MASI01000006.1"/>
</dbReference>
<keyword evidence="6" id="KW-0235">DNA replication</keyword>
<keyword evidence="2" id="KW-0240">DNA-directed RNA polymerase</keyword>
<dbReference type="PANTHER" id="PTHR30313">
    <property type="entry name" value="DNA PRIMASE"/>
    <property type="match status" value="1"/>
</dbReference>
<dbReference type="Pfam" id="PF01807">
    <property type="entry name" value="Zn_ribbon_DnaG"/>
    <property type="match status" value="1"/>
</dbReference>
<dbReference type="AlphaFoldDB" id="A0A1E2RWM6"/>
<evidence type="ECO:0000256" key="7">
    <source>
        <dbReference type="ARBA" id="ARBA00022723"/>
    </source>
</evidence>
<evidence type="ECO:0000256" key="9">
    <source>
        <dbReference type="ARBA" id="ARBA00022833"/>
    </source>
</evidence>
<evidence type="ECO:0000256" key="8">
    <source>
        <dbReference type="ARBA" id="ARBA00022771"/>
    </source>
</evidence>
<comment type="caution">
    <text evidence="14">The sequence shown here is derived from an EMBL/GenBank/DDBJ whole genome shotgun (WGS) entry which is preliminary data.</text>
</comment>
<dbReference type="SUPFAM" id="SSF57783">
    <property type="entry name" value="Zinc beta-ribbon"/>
    <property type="match status" value="1"/>
</dbReference>
<dbReference type="GO" id="GO:1990077">
    <property type="term" value="C:primosome complex"/>
    <property type="evidence" value="ECO:0007669"/>
    <property type="project" value="UniProtKB-KW"/>
</dbReference>
<reference evidence="14 15" key="1">
    <citation type="submission" date="2016-07" db="EMBL/GenBank/DDBJ databases">
        <title>Draft genome sequence of Methyloligella halotolerans C2T (VKM B-2706T=CCUG 61687T=DSM 25045T), a halotolerant polyhydroxybutyrate accumulating methylotroph.</title>
        <authorList>
            <person name="Vasilenko O.V."/>
            <person name="Doronina N.V."/>
            <person name="Poroshina M.N."/>
            <person name="Tarlachkov S.V."/>
            <person name="Trotsenko Y.A."/>
        </authorList>
    </citation>
    <scope>NUCLEOTIDE SEQUENCE [LARGE SCALE GENOMIC DNA]</scope>
    <source>
        <strain evidence="14 15">VKM B-2706</strain>
    </source>
</reference>
<evidence type="ECO:0000313" key="14">
    <source>
        <dbReference type="EMBL" id="ODA66627.1"/>
    </source>
</evidence>
<evidence type="ECO:0000256" key="5">
    <source>
        <dbReference type="ARBA" id="ARBA00022695"/>
    </source>
</evidence>
<sequence>MRFTDSFLDEIRARLPVSQVVGRRVNLKRRGREFVGLSPFNKEKTPSFTVNDQKGFYHCFSSGNHGDIFRFVMETEGLSFPEAVERLAGEAGVAMPKPDPQYEKAEKERLSLIDAMEAAASLFEKQFVQSDGRHARNYAKGRGLSDRTIQDYRIGYAPPPATS</sequence>
<dbReference type="OrthoDB" id="9803773at2"/>
<dbReference type="GO" id="GO:0003677">
    <property type="term" value="F:DNA binding"/>
    <property type="evidence" value="ECO:0007669"/>
    <property type="project" value="UniProtKB-KW"/>
</dbReference>
<dbReference type="SUPFAM" id="SSF56731">
    <property type="entry name" value="DNA primase core"/>
    <property type="match status" value="1"/>
</dbReference>
<gene>
    <name evidence="14" type="ORF">A7A08_02395</name>
</gene>
<keyword evidence="5 14" id="KW-0548">Nucleotidyltransferase</keyword>
<dbReference type="PANTHER" id="PTHR30313:SF2">
    <property type="entry name" value="DNA PRIMASE"/>
    <property type="match status" value="1"/>
</dbReference>
<comment type="cofactor">
    <cofactor evidence="1">
        <name>Zn(2+)</name>
        <dbReference type="ChEBI" id="CHEBI:29105"/>
    </cofactor>
</comment>
<dbReference type="GO" id="GO:0003899">
    <property type="term" value="F:DNA-directed RNA polymerase activity"/>
    <property type="evidence" value="ECO:0007669"/>
    <property type="project" value="InterPro"/>
</dbReference>
<evidence type="ECO:0000259" key="13">
    <source>
        <dbReference type="SMART" id="SM00400"/>
    </source>
</evidence>
<evidence type="ECO:0000256" key="11">
    <source>
        <dbReference type="ARBA" id="ARBA00023125"/>
    </source>
</evidence>
<evidence type="ECO:0000313" key="15">
    <source>
        <dbReference type="Proteomes" id="UP000095087"/>
    </source>
</evidence>
<evidence type="ECO:0000256" key="10">
    <source>
        <dbReference type="ARBA" id="ARBA00022842"/>
    </source>
</evidence>
<keyword evidence="4 14" id="KW-0808">Transferase</keyword>
<dbReference type="Gene3D" id="3.90.980.10">
    <property type="entry name" value="DNA primase, catalytic core, N-terminal domain"/>
    <property type="match status" value="1"/>
</dbReference>
<dbReference type="InterPro" id="IPR037068">
    <property type="entry name" value="DNA_primase_core_N_sf"/>
</dbReference>
<keyword evidence="15" id="KW-1185">Reference proteome</keyword>
<dbReference type="GO" id="GO:0005737">
    <property type="term" value="C:cytoplasm"/>
    <property type="evidence" value="ECO:0007669"/>
    <property type="project" value="TreeGrafter"/>
</dbReference>
<keyword evidence="12" id="KW-0804">Transcription</keyword>
<dbReference type="InterPro" id="IPR050219">
    <property type="entry name" value="DnaG_primase"/>
</dbReference>
<keyword evidence="11" id="KW-0238">DNA-binding</keyword>
<organism evidence="14 15">
    <name type="scientific">Methyloligella halotolerans</name>
    <dbReference type="NCBI Taxonomy" id="1177755"/>
    <lineage>
        <taxon>Bacteria</taxon>
        <taxon>Pseudomonadati</taxon>
        <taxon>Pseudomonadota</taxon>
        <taxon>Alphaproteobacteria</taxon>
        <taxon>Hyphomicrobiales</taxon>
        <taxon>Hyphomicrobiaceae</taxon>
        <taxon>Methyloligella</taxon>
    </lineage>
</organism>
<dbReference type="STRING" id="1177755.A7A08_02395"/>
<accession>A0A1E2RWM6</accession>
<keyword evidence="10" id="KW-0460">Magnesium</keyword>